<evidence type="ECO:0000313" key="1">
    <source>
        <dbReference type="EMBL" id="KKK52711.1"/>
    </source>
</evidence>
<protein>
    <submittedName>
        <fullName evidence="1">Uncharacterized protein</fullName>
    </submittedName>
</protein>
<accession>A0A0F8YXH6</accession>
<dbReference type="EMBL" id="LAZR01066882">
    <property type="protein sequence ID" value="KKK52711.1"/>
    <property type="molecule type" value="Genomic_DNA"/>
</dbReference>
<organism evidence="1">
    <name type="scientific">marine sediment metagenome</name>
    <dbReference type="NCBI Taxonomy" id="412755"/>
    <lineage>
        <taxon>unclassified sequences</taxon>
        <taxon>metagenomes</taxon>
        <taxon>ecological metagenomes</taxon>
    </lineage>
</organism>
<comment type="caution">
    <text evidence="1">The sequence shown here is derived from an EMBL/GenBank/DDBJ whole genome shotgun (WGS) entry which is preliminary data.</text>
</comment>
<gene>
    <name evidence="1" type="ORF">LCGC14_3102140</name>
</gene>
<name>A0A0F8YXH6_9ZZZZ</name>
<proteinExistence type="predicted"/>
<sequence>MDYDFVAFIVDKLPPLWAGKAEAYMGIGYFVVVNKMDQHMLGPLWTLCGEMSHEFLHMLLMHLGFTKEIWHDLVHTNDTAPRNVDFWYKQRRTYWLRHPYMYFMKFMVTSSKWISQDTRTSKTTLSTVGGDYL</sequence>
<reference evidence="1" key="1">
    <citation type="journal article" date="2015" name="Nature">
        <title>Complex archaea that bridge the gap between prokaryotes and eukaryotes.</title>
        <authorList>
            <person name="Spang A."/>
            <person name="Saw J.H."/>
            <person name="Jorgensen S.L."/>
            <person name="Zaremba-Niedzwiedzka K."/>
            <person name="Martijn J."/>
            <person name="Lind A.E."/>
            <person name="van Eijk R."/>
            <person name="Schleper C."/>
            <person name="Guy L."/>
            <person name="Ettema T.J."/>
        </authorList>
    </citation>
    <scope>NUCLEOTIDE SEQUENCE</scope>
</reference>
<dbReference type="AlphaFoldDB" id="A0A0F8YXH6"/>